<name>A0A1W6WMV0_BACTU</name>
<protein>
    <submittedName>
        <fullName evidence="2">Uncharacterized protein</fullName>
    </submittedName>
</protein>
<accession>A0A1W6WMV0</accession>
<keyword evidence="1" id="KW-1133">Transmembrane helix</keyword>
<reference evidence="2 3" key="1">
    <citation type="submission" date="2017-04" db="EMBL/GenBank/DDBJ databases">
        <title>Complete Genome Sequence of Bacillus thuringiensis type Strain ATCC 10792.</title>
        <authorList>
            <person name="Oh D.-H."/>
            <person name="Park B.-J."/>
            <person name="Shuai W."/>
            <person name="Chelliah R."/>
        </authorList>
    </citation>
    <scope>NUCLEOTIDE SEQUENCE [LARGE SCALE GENOMIC DNA]</scope>
    <source>
        <strain evidence="2 3">ATCC 10792</strain>
    </source>
</reference>
<keyword evidence="1" id="KW-0472">Membrane</keyword>
<keyword evidence="3" id="KW-1185">Reference proteome</keyword>
<evidence type="ECO:0000256" key="1">
    <source>
        <dbReference type="SAM" id="Phobius"/>
    </source>
</evidence>
<sequence>MNNLFRFLIRLNRKKSLATTMTEKEVEDVNRCIRIVLISIMMAVIWFTIQEVIQITFNYQIHDLVIGASCFTIVYLLYPALMGSKTSP</sequence>
<feature type="transmembrane region" description="Helical" evidence="1">
    <location>
        <begin position="61"/>
        <end position="81"/>
    </location>
</feature>
<gene>
    <name evidence="2" type="ORF">CAB88_10980</name>
</gene>
<organism evidence="2 3">
    <name type="scientific">Bacillus thuringiensis</name>
    <dbReference type="NCBI Taxonomy" id="1428"/>
    <lineage>
        <taxon>Bacteria</taxon>
        <taxon>Bacillati</taxon>
        <taxon>Bacillota</taxon>
        <taxon>Bacilli</taxon>
        <taxon>Bacillales</taxon>
        <taxon>Bacillaceae</taxon>
        <taxon>Bacillus</taxon>
        <taxon>Bacillus cereus group</taxon>
    </lineage>
</organism>
<dbReference type="GeneID" id="67466632"/>
<dbReference type="EMBL" id="CP021061">
    <property type="protein sequence ID" value="ARP57573.1"/>
    <property type="molecule type" value="Genomic_DNA"/>
</dbReference>
<dbReference type="SMR" id="A0A1W6WMV0"/>
<dbReference type="AlphaFoldDB" id="A0A1W6WMV0"/>
<evidence type="ECO:0000313" key="3">
    <source>
        <dbReference type="Proteomes" id="UP000194143"/>
    </source>
</evidence>
<proteinExistence type="predicted"/>
<dbReference type="RefSeq" id="WP_033667345.1">
    <property type="nucleotide sequence ID" value="NZ_CP015350.1"/>
</dbReference>
<feature type="transmembrane region" description="Helical" evidence="1">
    <location>
        <begin position="32"/>
        <end position="49"/>
    </location>
</feature>
<keyword evidence="1" id="KW-0812">Transmembrane</keyword>
<evidence type="ECO:0000313" key="2">
    <source>
        <dbReference type="EMBL" id="ARP57573.1"/>
    </source>
</evidence>
<dbReference type="Proteomes" id="UP000194143">
    <property type="component" value="Chromosome"/>
</dbReference>